<dbReference type="Pfam" id="PF09660">
    <property type="entry name" value="DUF2397"/>
    <property type="match status" value="1"/>
</dbReference>
<gene>
    <name evidence="1" type="ORF">SAMN02745244_01149</name>
</gene>
<dbReference type="RefSeq" id="WP_073186581.1">
    <property type="nucleotide sequence ID" value="NZ_FQZG01000016.1"/>
</dbReference>
<name>A0A1M6EAC4_9ACTN</name>
<dbReference type="STRING" id="1123357.SAMN02745244_01149"/>
<evidence type="ECO:0000313" key="1">
    <source>
        <dbReference type="EMBL" id="SHI82422.1"/>
    </source>
</evidence>
<protein>
    <submittedName>
        <fullName evidence="1">TIGR02677 family protein</fullName>
    </submittedName>
</protein>
<accession>A0A1M6EAC4</accession>
<reference evidence="1 2" key="1">
    <citation type="submission" date="2016-11" db="EMBL/GenBank/DDBJ databases">
        <authorList>
            <person name="Jaros S."/>
            <person name="Januszkiewicz K."/>
            <person name="Wedrychowicz H."/>
        </authorList>
    </citation>
    <scope>NUCLEOTIDE SEQUENCE [LARGE SCALE GENOMIC DNA]</scope>
    <source>
        <strain evidence="1 2">DSM 12906</strain>
    </source>
</reference>
<dbReference type="InterPro" id="IPR013493">
    <property type="entry name" value="CHP02677"/>
</dbReference>
<organism evidence="1 2">
    <name type="scientific">Tessaracoccus bendigoensis DSM 12906</name>
    <dbReference type="NCBI Taxonomy" id="1123357"/>
    <lineage>
        <taxon>Bacteria</taxon>
        <taxon>Bacillati</taxon>
        <taxon>Actinomycetota</taxon>
        <taxon>Actinomycetes</taxon>
        <taxon>Propionibacteriales</taxon>
        <taxon>Propionibacteriaceae</taxon>
        <taxon>Tessaracoccus</taxon>
    </lineage>
</organism>
<proteinExistence type="predicted"/>
<dbReference type="Proteomes" id="UP000184512">
    <property type="component" value="Unassembled WGS sequence"/>
</dbReference>
<dbReference type="EMBL" id="FQZG01000016">
    <property type="protein sequence ID" value="SHI82422.1"/>
    <property type="molecule type" value="Genomic_DNA"/>
</dbReference>
<evidence type="ECO:0000313" key="2">
    <source>
        <dbReference type="Proteomes" id="UP000184512"/>
    </source>
</evidence>
<dbReference type="AlphaFoldDB" id="A0A1M6EAC4"/>
<keyword evidence="2" id="KW-1185">Reference proteome</keyword>
<sequence length="498" mass="53613">MTEESPSAWALLPLPGQSTAAAYLTGPLAKQYRLIVDILDDERHVSLTGVGFDELSVLIRRRLPDERTGELMAEFALEARMRQLVEWGTCESWQDHAETQQDFLRNRFRYQLTEAGSAFNAAVRRVEAELGPSSTAVLLAPASLTERLNATLAAIDAGDPAAASKELAQAQTTLDAMGAAASEWQSRLAAALGGSPTEQKIQRLLETILAYVEAWGSGVDAWSDAILGSLPRLGEIADDTWRAMALARLGSDAPESSLATTVTEMRRAVTTVGTWFAGTEPQAQRLRRRIRDAVAPVLRSHRTLLAVGGTVSRKADLLRLASAMERAPDGVEAWRLWCTATGLFPARHFTLTTPEVSNGPRVSAWEAPPAVISRRLRAQASRSLAGRPAQIVDNAAARVEARRLALREQADLERAAASLTARSGTALSHWADLTATESVLLLALISAARDQRTPGGPSSAVSADGRWRLVLHPRPGSAVLNTPDGRLVLPDALVEFGP</sequence>